<proteinExistence type="predicted"/>
<reference evidence="3" key="1">
    <citation type="submission" date="2021-01" db="EMBL/GenBank/DDBJ databases">
        <authorList>
            <person name="Corre E."/>
            <person name="Pelletier E."/>
            <person name="Niang G."/>
            <person name="Scheremetjew M."/>
            <person name="Finn R."/>
            <person name="Kale V."/>
            <person name="Holt S."/>
            <person name="Cochrane G."/>
            <person name="Meng A."/>
            <person name="Brown T."/>
            <person name="Cohen L."/>
        </authorList>
    </citation>
    <scope>NUCLEOTIDE SEQUENCE</scope>
    <source>
        <strain evidence="3">CCMP2084</strain>
    </source>
</reference>
<organism evidence="3">
    <name type="scientific">Attheya septentrionalis</name>
    <dbReference type="NCBI Taxonomy" id="420275"/>
    <lineage>
        <taxon>Eukaryota</taxon>
        <taxon>Sar</taxon>
        <taxon>Stramenopiles</taxon>
        <taxon>Ochrophyta</taxon>
        <taxon>Bacillariophyta</taxon>
        <taxon>Coscinodiscophyceae</taxon>
        <taxon>Chaetocerotophycidae</taxon>
        <taxon>Chaetocerotales</taxon>
        <taxon>Attheyaceae</taxon>
        <taxon>Attheya</taxon>
    </lineage>
</organism>
<dbReference type="AlphaFoldDB" id="A0A7S2UJN4"/>
<feature type="compositionally biased region" description="Polar residues" evidence="1">
    <location>
        <begin position="347"/>
        <end position="358"/>
    </location>
</feature>
<sequence>MRLSFLLIATAGSWSMAAIQDCFTSTLKIIEAQIENPMSEYIVCPNTSIAVGVPNVDLTGFEKGDWPLLPLGPDVTFKCGLSGKSENNCTLDGSFSHFLSLPSLPQLSIPIINTDNLYVSGFTFTGDGSNKGEGTISVALNAPGINQTFNDIIWKDVQFQTFFAVEETTLVPDEGLLDLSIEVTLQNSKFRNISYGSSVIVVTKQKVTVRNTLFDGVETYDCGCVINFIEANTGVSQSGKWTSTSDTYIDLIDNCFQSVTSGSALMWSITNDTAKVIINKENNYVNDVTLLYDKHVCKKGIAISTAADGSGWEKCLKLADAKTCSLTEATKGSKSGGKSSHEGGNSYVKSGKTTSRKGSNSDKDNNIRMLRKQLSTRV</sequence>
<dbReference type="EMBL" id="HBHQ01018152">
    <property type="protein sequence ID" value="CAD9820324.1"/>
    <property type="molecule type" value="Transcribed_RNA"/>
</dbReference>
<feature type="chain" id="PRO_5031304789" description="Right handed beta helix domain-containing protein" evidence="2">
    <location>
        <begin position="19"/>
        <end position="378"/>
    </location>
</feature>
<accession>A0A7S2UJN4</accession>
<evidence type="ECO:0000256" key="1">
    <source>
        <dbReference type="SAM" id="MobiDB-lite"/>
    </source>
</evidence>
<feature type="compositionally biased region" description="Low complexity" evidence="1">
    <location>
        <begin position="332"/>
        <end position="346"/>
    </location>
</feature>
<evidence type="ECO:0000256" key="2">
    <source>
        <dbReference type="SAM" id="SignalP"/>
    </source>
</evidence>
<evidence type="ECO:0008006" key="4">
    <source>
        <dbReference type="Google" id="ProtNLM"/>
    </source>
</evidence>
<evidence type="ECO:0000313" key="3">
    <source>
        <dbReference type="EMBL" id="CAD9820324.1"/>
    </source>
</evidence>
<keyword evidence="2" id="KW-0732">Signal</keyword>
<feature type="signal peptide" evidence="2">
    <location>
        <begin position="1"/>
        <end position="18"/>
    </location>
</feature>
<protein>
    <recommendedName>
        <fullName evidence="4">Right handed beta helix domain-containing protein</fullName>
    </recommendedName>
</protein>
<feature type="region of interest" description="Disordered" evidence="1">
    <location>
        <begin position="329"/>
        <end position="378"/>
    </location>
</feature>
<gene>
    <name evidence="3" type="ORF">ASEP1449_LOCUS12157</name>
</gene>
<name>A0A7S2UJN4_9STRA</name>